<feature type="domain" description="TFIIS central" evidence="8">
    <location>
        <begin position="1836"/>
        <end position="1962"/>
    </location>
</feature>
<dbReference type="PROSITE" id="PS50982">
    <property type="entry name" value="MBD"/>
    <property type="match status" value="1"/>
</dbReference>
<dbReference type="Gene3D" id="3.30.890.10">
    <property type="entry name" value="Methyl-cpg-binding Protein 2, Chain A"/>
    <property type="match status" value="1"/>
</dbReference>
<dbReference type="InterPro" id="IPR036575">
    <property type="entry name" value="TFIIS_cen_dom_sf"/>
</dbReference>
<feature type="region of interest" description="Disordered" evidence="6">
    <location>
        <begin position="1957"/>
        <end position="2065"/>
    </location>
</feature>
<keyword evidence="2" id="KW-0863">Zinc-finger</keyword>
<dbReference type="PANTHER" id="PTHR11477:SF0">
    <property type="entry name" value="IP08861P-RELATED"/>
    <property type="match status" value="1"/>
</dbReference>
<evidence type="ECO:0000256" key="2">
    <source>
        <dbReference type="ARBA" id="ARBA00022771"/>
    </source>
</evidence>
<feature type="domain" description="MBD" evidence="7">
    <location>
        <begin position="245"/>
        <end position="318"/>
    </location>
</feature>
<evidence type="ECO:0000256" key="1">
    <source>
        <dbReference type="ARBA" id="ARBA00022723"/>
    </source>
</evidence>
<dbReference type="InterPro" id="IPR016177">
    <property type="entry name" value="DNA-bd_dom_sf"/>
</dbReference>
<keyword evidence="4" id="KW-0539">Nucleus</keyword>
<dbReference type="Proteomes" id="UP001530400">
    <property type="component" value="Unassembled WGS sequence"/>
</dbReference>
<evidence type="ECO:0000313" key="10">
    <source>
        <dbReference type="Proteomes" id="UP001530400"/>
    </source>
</evidence>
<feature type="compositionally biased region" description="Polar residues" evidence="6">
    <location>
        <begin position="1"/>
        <end position="23"/>
    </location>
</feature>
<feature type="region of interest" description="Disordered" evidence="6">
    <location>
        <begin position="334"/>
        <end position="356"/>
    </location>
</feature>
<evidence type="ECO:0000313" key="9">
    <source>
        <dbReference type="EMBL" id="KAL3783544.1"/>
    </source>
</evidence>
<protein>
    <submittedName>
        <fullName evidence="9">Uncharacterized protein</fullName>
    </submittedName>
</protein>
<reference evidence="9 10" key="1">
    <citation type="submission" date="2024-10" db="EMBL/GenBank/DDBJ databases">
        <title>Updated reference genomes for cyclostephanoid diatoms.</title>
        <authorList>
            <person name="Roberts W.R."/>
            <person name="Alverson A.J."/>
        </authorList>
    </citation>
    <scope>NUCLEOTIDE SEQUENCE [LARGE SCALE GENOMIC DNA]</scope>
    <source>
        <strain evidence="9 10">AJA010-31</strain>
    </source>
</reference>
<gene>
    <name evidence="9" type="ORF">ACHAWO_011889</name>
</gene>
<feature type="compositionally biased region" description="Polar residues" evidence="6">
    <location>
        <begin position="1959"/>
        <end position="1989"/>
    </location>
</feature>
<keyword evidence="1" id="KW-0479">Metal-binding</keyword>
<dbReference type="SMART" id="SM00510">
    <property type="entry name" value="TFS2M"/>
    <property type="match status" value="1"/>
</dbReference>
<accession>A0ABD3P6Z3</accession>
<evidence type="ECO:0000256" key="6">
    <source>
        <dbReference type="SAM" id="MobiDB-lite"/>
    </source>
</evidence>
<dbReference type="GO" id="GO:0008270">
    <property type="term" value="F:zinc ion binding"/>
    <property type="evidence" value="ECO:0007669"/>
    <property type="project" value="UniProtKB-KW"/>
</dbReference>
<dbReference type="SUPFAM" id="SSF46942">
    <property type="entry name" value="Elongation factor TFIIS domain 2"/>
    <property type="match status" value="1"/>
</dbReference>
<dbReference type="EMBL" id="JALLPJ020000761">
    <property type="protein sequence ID" value="KAL3783544.1"/>
    <property type="molecule type" value="Genomic_DNA"/>
</dbReference>
<dbReference type="Pfam" id="PF07500">
    <property type="entry name" value="TFIIS_M"/>
    <property type="match status" value="1"/>
</dbReference>
<dbReference type="Gene3D" id="1.10.472.30">
    <property type="entry name" value="Transcription elongation factor S-II, central domain"/>
    <property type="match status" value="1"/>
</dbReference>
<comment type="caution">
    <text evidence="9">The sequence shown here is derived from an EMBL/GenBank/DDBJ whole genome shotgun (WGS) entry which is preliminary data.</text>
</comment>
<evidence type="ECO:0000259" key="8">
    <source>
        <dbReference type="PROSITE" id="PS51321"/>
    </source>
</evidence>
<dbReference type="PROSITE" id="PS51321">
    <property type="entry name" value="TFIIS_CENTRAL"/>
    <property type="match status" value="1"/>
</dbReference>
<feature type="region of interest" description="Disordered" evidence="6">
    <location>
        <begin position="1"/>
        <end position="26"/>
    </location>
</feature>
<keyword evidence="5" id="KW-0175">Coiled coil</keyword>
<keyword evidence="10" id="KW-1185">Reference proteome</keyword>
<evidence type="ECO:0000256" key="4">
    <source>
        <dbReference type="ARBA" id="ARBA00023242"/>
    </source>
</evidence>
<dbReference type="SUPFAM" id="SSF54171">
    <property type="entry name" value="DNA-binding domain"/>
    <property type="match status" value="1"/>
</dbReference>
<evidence type="ECO:0000259" key="7">
    <source>
        <dbReference type="PROSITE" id="PS50982"/>
    </source>
</evidence>
<proteinExistence type="predicted"/>
<feature type="region of interest" description="Disordered" evidence="6">
    <location>
        <begin position="46"/>
        <end position="76"/>
    </location>
</feature>
<dbReference type="PANTHER" id="PTHR11477">
    <property type="entry name" value="TRANSCRIPTION FACTOR S-II ZINC FINGER DOMAIN-CONTAINING PROTEIN"/>
    <property type="match status" value="1"/>
</dbReference>
<dbReference type="InterPro" id="IPR001739">
    <property type="entry name" value="Methyl_CpG_DNA-bd"/>
</dbReference>
<evidence type="ECO:0000256" key="5">
    <source>
        <dbReference type="SAM" id="Coils"/>
    </source>
</evidence>
<name>A0ABD3P6Z3_9STRA</name>
<sequence>MDVDSSSNNSHAAQAVKENTINHQQREEWANSLVGRWWEVYWDPDCKSEEDENNSDAQEQKMKRPASAQSEPEPVTTEPIYQEVESAPQSLETKPQIQKINVLYTSSRLGLSLQQIHIPNTADPAMLDVITQYRTIQNQTAPLSYVVIKTLLPDAANGHLLQLGDIITGINGNSFYSPEFQQAGGGGDFFNRVVSQLRDAKRPMIVNFERVVLPEHTVNETAAAASANVSNKLPANYRKPSDRDLTYPAEAVADLPPGWTLRRIPRSVPNSRTSDIYYFSPRENFKFRSRPEVSRFLYYLQQANSDEVAAIGLLRDQASLKSQMEDVDDVPLDMLQQSKKRPHESDDSEEEDDEEECDAVDWYDAKILSYRNGEFVVYFLGDDEDVTYTMPLTQDVVRPSVRLWASRTRALLDCNLDLSKGDTYESWVKTFKSLLPSSTELPGDLDAFSESYGQDADHNEGVTVRSGHLKVRLYKRMVALQLYLSKRISPTNDEMEEEEEQSNGPGSFINAFEVNALCRYLNEAQEACEWLLSEEVAWNLLDFLSTADRSEKHDRTILTQEPILSFLVNGARVLHRLLRADPSLARKTTGRKKQRLNDSITVDGSFDLLLQSSLLSDTSMDAVMTNLTTQYSEVNKTKCIDSAVRSLVDQSYNVVWKPISEWIKTADDMVEGRSQNRYSIGAIESHTSTAESLRALHLIDVSSWTVKLEAKLSRLQFFEMETWSAIKACIQLHVSRDSITSTESVNVVGANDACFAALQRLKRESSELPIKNVNPLGKTVVTSDGVHVPSPLTRTVIDDAITIRLWVLDLMQAKLLRERSSFIEDVIRRFSALPKLPTPPFGGFDGSEVQPSAVLAENTKDSITILSANCYSYNHIIGNIGASLRGGMNVIGAESGTDQSVHLTNKSGVAAALLELKRLPILSVVEEKLCLRDELIDWNENAQDAMKKAKLPYDQIEELYYELVNIVDLKSQGRIKLCQNLRTSKSVDSEVRLFAIDDEKAICSVAGAWVREQYTKASEWKKTCGSIIQALETNGFFSEEAAGGISSSSLVDIGIINQVWDQHYDDRFASSFPEFQRLTEVKQKITQWSAKFELILTSITLSLHERCNQLNCLRSSRPRGIAIEPFPETVDLWVQLYSWPLGIHEQIKLVTEQFESWKARTQPESKTDDEIDAEVFRLMNSYLSILLLEGGHVFLFPENLSPDITRLRDEAIKAVCGNTCSSPPLQITMNKLLSSTSFAKTSLSHMLDMKMDEDIRSSMVVVRIMMWKIMVKGFLWRISNDGSIAKYDMINLPTAKALLSLCPRSSMCDTLSIQDKSKEERLQSLVKDAEELQGRANAILTHASDLLRERCYTRKDELNMSLEGLLALQSDFRSNANVSLILRSSGVEERLAQKVKALQWLLKTMGYPILWDDSHGDDNTLAGNSCRISLRSLLELHSTIPRHSELGELDADVSRMMTLVTNLVDTAKKWQDSLRALQEDVSNKIVELDTIKTVDQASILSTVVIPGESTVHEIFKRALAMKESLETKLLANEKPNSFDVHKGKFPTEESLVGDDGDFLLFRLTGSLIYIQLRRALTSLKTVADELTVRTSEKAAYQWMMSVSEWIELLSSGVICDGESQLSIPVDSARNILEQGRVVLYSVADEVQDSLAMKQISIRPKPNKYSIVVLKGGAMTSPGGSLLRWAALLFESLRSDVKKESVWRASADNLIKLFSFYEQGGSKNISSYIDQVKDLVEEAKSMFVRDGYIVRHLLMIVDKVMKSEVLKRHLDNELESARKEQFDLERVKYEGPPLVDERYNLLDSLMLRASCAAKEGDEFAEFDADDVETLFAGEQSSRDKSRHFLQKSLIKGFEIFGLESHQDSLDYSNVLAWNLEQAIFDKFKTDETNTSNEYREKVRSLRFNLQDPKNPMLCARVLSGQLKLDELINMTSDELASKELNDYRQQVQQEATRNIVLAGPTTSGSNSGPAVGQSSDHVNNNWASRVQIESPTMKRSFPESVGTQPAEPRTALHVPPPPVFSSGGSSKRSRAGASPRSAQASSSKVESVGSVSKTTRDDNDHGRHITSQTASESFVITVPRLKLSFSTKLYVEQSCPYQIDNFLPASLTEKGRITLDEFNKFISDKMKSGRWNIVHLKLSHINGESDMSAYKRLYKEYESLDRICMINVSDSTKVFLVTPKFIRVCKCMSGVENVSRSSTYAVVLTKEKLLPSG</sequence>
<organism evidence="9 10">
    <name type="scientific">Cyclotella atomus</name>
    <dbReference type="NCBI Taxonomy" id="382360"/>
    <lineage>
        <taxon>Eukaryota</taxon>
        <taxon>Sar</taxon>
        <taxon>Stramenopiles</taxon>
        <taxon>Ochrophyta</taxon>
        <taxon>Bacillariophyta</taxon>
        <taxon>Coscinodiscophyceae</taxon>
        <taxon>Thalassiosirophycidae</taxon>
        <taxon>Stephanodiscales</taxon>
        <taxon>Stephanodiscaceae</taxon>
        <taxon>Cyclotella</taxon>
    </lineage>
</organism>
<feature type="compositionally biased region" description="Acidic residues" evidence="6">
    <location>
        <begin position="346"/>
        <end position="356"/>
    </location>
</feature>
<keyword evidence="3" id="KW-0862">Zinc</keyword>
<feature type="compositionally biased region" description="Low complexity" evidence="6">
    <location>
        <begin position="2019"/>
        <end position="2052"/>
    </location>
</feature>
<feature type="compositionally biased region" description="Basic and acidic residues" evidence="6">
    <location>
        <begin position="2053"/>
        <end position="2062"/>
    </location>
</feature>
<feature type="coiled-coil region" evidence="5">
    <location>
        <begin position="1759"/>
        <end position="1786"/>
    </location>
</feature>
<evidence type="ECO:0000256" key="3">
    <source>
        <dbReference type="ARBA" id="ARBA00022833"/>
    </source>
</evidence>
<dbReference type="InterPro" id="IPR003618">
    <property type="entry name" value="TFIIS_cen_dom"/>
</dbReference>